<reference evidence="3 5" key="2">
    <citation type="submission" date="2020-09" db="EMBL/GenBank/DDBJ databases">
        <title>Co-existence of a novel multidrug-resistance efflux pump with carbapenem resistance gene blaVIM-2 in one megaplasmid in Pseudomonas putida.</title>
        <authorList>
            <person name="Peng K."/>
            <person name="Li R."/>
        </authorList>
    </citation>
    <scope>NUCLEOTIDE SEQUENCE [LARGE SCALE GENOMIC DNA]</scope>
    <source>
        <strain evidence="3 5">ZXPA-20</strain>
    </source>
</reference>
<dbReference type="PROSITE" id="PS51257">
    <property type="entry name" value="PROKAR_LIPOPROTEIN"/>
    <property type="match status" value="1"/>
</dbReference>
<organism evidence="2 4">
    <name type="scientific">Pseudomonas putida</name>
    <name type="common">Arthrobacter siderocapsulatus</name>
    <dbReference type="NCBI Taxonomy" id="303"/>
    <lineage>
        <taxon>Bacteria</taxon>
        <taxon>Pseudomonadati</taxon>
        <taxon>Pseudomonadota</taxon>
        <taxon>Gammaproteobacteria</taxon>
        <taxon>Pseudomonadales</taxon>
        <taxon>Pseudomonadaceae</taxon>
        <taxon>Pseudomonas</taxon>
    </lineage>
</organism>
<dbReference type="Proteomes" id="UP000218731">
    <property type="component" value="Chromosome 1"/>
</dbReference>
<dbReference type="AlphaFoldDB" id="A0A1L7N5Z5"/>
<evidence type="ECO:0008006" key="6">
    <source>
        <dbReference type="Google" id="ProtNLM"/>
    </source>
</evidence>
<feature type="signal peptide" evidence="1">
    <location>
        <begin position="1"/>
        <end position="21"/>
    </location>
</feature>
<keyword evidence="1" id="KW-0732">Signal</keyword>
<dbReference type="EMBL" id="CP061723">
    <property type="protein sequence ID" value="QOC98465.1"/>
    <property type="molecule type" value="Genomic_DNA"/>
</dbReference>
<evidence type="ECO:0000313" key="3">
    <source>
        <dbReference type="EMBL" id="QOC98465.1"/>
    </source>
</evidence>
<proteinExistence type="predicted"/>
<gene>
    <name evidence="3" type="ORF">ID616_01755</name>
    <name evidence="2" type="ORF">KF715C_ch3090</name>
</gene>
<feature type="chain" id="PRO_5044375574" description="Lipoprotein" evidence="1">
    <location>
        <begin position="22"/>
        <end position="178"/>
    </location>
</feature>
<name>A0A1L7N5Z5_PSEPU</name>
<sequence length="178" mass="18411">MKAPVMLGLLAAALAGCGNIAAVKSFNTPYGSPSGGDTARLRVIADGMVRAVPEKDCVDWYSPGAGVIAVPTKGFADRNGETLGMPASASARAGDAVSEVLVPAGKPFTLHFLDGGRSAGYDTVQNCLGMFSFVPQKGADYELVVHGYSACGGTLKRLDKAEDVARRKADYCSAMANF</sequence>
<protein>
    <recommendedName>
        <fullName evidence="6">Lipoprotein</fullName>
    </recommendedName>
</protein>
<dbReference type="RefSeq" id="WP_016484499.1">
    <property type="nucleotide sequence ID" value="NZ_AP015029.1"/>
</dbReference>
<evidence type="ECO:0000313" key="4">
    <source>
        <dbReference type="Proteomes" id="UP000218731"/>
    </source>
</evidence>
<dbReference type="Proteomes" id="UP000516786">
    <property type="component" value="Chromosome"/>
</dbReference>
<evidence type="ECO:0000256" key="1">
    <source>
        <dbReference type="SAM" id="SignalP"/>
    </source>
</evidence>
<dbReference type="EMBL" id="AP015029">
    <property type="protein sequence ID" value="BAW20882.1"/>
    <property type="molecule type" value="Genomic_DNA"/>
</dbReference>
<accession>A0A1L7N5Z5</accession>
<evidence type="ECO:0000313" key="5">
    <source>
        <dbReference type="Proteomes" id="UP000516786"/>
    </source>
</evidence>
<evidence type="ECO:0000313" key="2">
    <source>
        <dbReference type="EMBL" id="BAW20882.1"/>
    </source>
</evidence>
<reference evidence="2 4" key="1">
    <citation type="submission" date="2015-11" db="EMBL/GenBank/DDBJ databases">
        <title>Complete genome sequencing of a biphenyl-degrading bacterium, Pseudomonas putida KF715 (=NBRC110667).</title>
        <authorList>
            <person name="Suenaga H."/>
            <person name="Fujihara N."/>
            <person name="Watanabe T."/>
            <person name="Hirose J."/>
            <person name="Kimura N."/>
            <person name="Yamazoe A."/>
            <person name="Hosoyama A."/>
            <person name="Shimodaira J."/>
            <person name="Furukawa K."/>
        </authorList>
    </citation>
    <scope>NUCLEOTIDE SEQUENCE [LARGE SCALE GENOMIC DNA]</scope>
    <source>
        <strain evidence="2 4">KF715</strain>
    </source>
</reference>